<keyword evidence="4" id="KW-1185">Reference proteome</keyword>
<dbReference type="InterPro" id="IPR009061">
    <property type="entry name" value="DNA-bd_dom_put_sf"/>
</dbReference>
<name>A0A0A0F395_9GAMM</name>
<feature type="domain" description="HTH merR-type" evidence="2">
    <location>
        <begin position="1"/>
        <end position="69"/>
    </location>
</feature>
<sequence>MQIGQLAQHAGVAIDTVRYYERHGILPEPRRQASGYGRYGEDDVARLRFVRRAKGLGFTLTEIRDLLALSSRPADDMAGLKAAANEKLVDVEHKLAELTRIRDGLQTLVRSCPGHGALARCPILAALSEESA</sequence>
<dbReference type="eggNOG" id="COG0789">
    <property type="taxonomic scope" value="Bacteria"/>
</dbReference>
<dbReference type="Pfam" id="PF13411">
    <property type="entry name" value="MerR_1"/>
    <property type="match status" value="1"/>
</dbReference>
<dbReference type="Proteomes" id="UP000029989">
    <property type="component" value="Unassembled WGS sequence"/>
</dbReference>
<dbReference type="SMART" id="SM00422">
    <property type="entry name" value="HTH_MERR"/>
    <property type="match status" value="1"/>
</dbReference>
<comment type="caution">
    <text evidence="3">The sequence shown here is derived from an EMBL/GenBank/DDBJ whole genome shotgun (WGS) entry which is preliminary data.</text>
</comment>
<dbReference type="PROSITE" id="PS00552">
    <property type="entry name" value="HTH_MERR_1"/>
    <property type="match status" value="1"/>
</dbReference>
<organism evidence="3 4">
    <name type="scientific">Lysobacter arseniciresistens ZS79</name>
    <dbReference type="NCBI Taxonomy" id="913325"/>
    <lineage>
        <taxon>Bacteria</taxon>
        <taxon>Pseudomonadati</taxon>
        <taxon>Pseudomonadota</taxon>
        <taxon>Gammaproteobacteria</taxon>
        <taxon>Lysobacterales</taxon>
        <taxon>Lysobacteraceae</taxon>
        <taxon>Novilysobacter</taxon>
    </lineage>
</organism>
<protein>
    <submittedName>
        <fullName evidence="3">MerR family transcriptional regulator</fullName>
    </submittedName>
</protein>
<dbReference type="OrthoDB" id="9808480at2"/>
<dbReference type="SUPFAM" id="SSF46955">
    <property type="entry name" value="Putative DNA-binding domain"/>
    <property type="match status" value="1"/>
</dbReference>
<dbReference type="CDD" id="cd04770">
    <property type="entry name" value="HTH_HMRTR"/>
    <property type="match status" value="1"/>
</dbReference>
<dbReference type="EMBL" id="AVPT01000008">
    <property type="protein sequence ID" value="KGM56803.1"/>
    <property type="molecule type" value="Genomic_DNA"/>
</dbReference>
<dbReference type="GO" id="GO:0003700">
    <property type="term" value="F:DNA-binding transcription factor activity"/>
    <property type="evidence" value="ECO:0007669"/>
    <property type="project" value="InterPro"/>
</dbReference>
<dbReference type="GO" id="GO:0003677">
    <property type="term" value="F:DNA binding"/>
    <property type="evidence" value="ECO:0007669"/>
    <property type="project" value="UniProtKB-KW"/>
</dbReference>
<proteinExistence type="predicted"/>
<dbReference type="InterPro" id="IPR000551">
    <property type="entry name" value="MerR-type_HTH_dom"/>
</dbReference>
<dbReference type="PANTHER" id="PTHR30204:SF92">
    <property type="entry name" value="HTH-TYPE TRANSCRIPTIONAL REGULATOR ZNTR"/>
    <property type="match status" value="1"/>
</dbReference>
<evidence type="ECO:0000259" key="2">
    <source>
        <dbReference type="PROSITE" id="PS50937"/>
    </source>
</evidence>
<dbReference type="InterPro" id="IPR047057">
    <property type="entry name" value="MerR_fam"/>
</dbReference>
<reference evidence="3 4" key="1">
    <citation type="journal article" date="2015" name="Stand. Genomic Sci.">
        <title>Genomic information of the arsenic-resistant bacterium Lysobacter arseniciresistens type strain ZS79(T) and comparison of Lysobacter draft genomes.</title>
        <authorList>
            <person name="Liu L."/>
            <person name="Zhang S."/>
            <person name="Luo M."/>
            <person name="Wang G."/>
        </authorList>
    </citation>
    <scope>NUCLEOTIDE SEQUENCE [LARGE SCALE GENOMIC DNA]</scope>
    <source>
        <strain evidence="3 4">ZS79</strain>
    </source>
</reference>
<keyword evidence="1" id="KW-0238">DNA-binding</keyword>
<dbReference type="Gene3D" id="1.10.1660.10">
    <property type="match status" value="1"/>
</dbReference>
<dbReference type="PRINTS" id="PR00040">
    <property type="entry name" value="HTHMERR"/>
</dbReference>
<evidence type="ECO:0000313" key="3">
    <source>
        <dbReference type="EMBL" id="KGM56803.1"/>
    </source>
</evidence>
<dbReference type="PANTHER" id="PTHR30204">
    <property type="entry name" value="REDOX-CYCLING DRUG-SENSING TRANSCRIPTIONAL ACTIVATOR SOXR"/>
    <property type="match status" value="1"/>
</dbReference>
<dbReference type="RefSeq" id="WP_036209390.1">
    <property type="nucleotide sequence ID" value="NZ_AVPT01000008.1"/>
</dbReference>
<dbReference type="PROSITE" id="PS50937">
    <property type="entry name" value="HTH_MERR_2"/>
    <property type="match status" value="1"/>
</dbReference>
<dbReference type="STRING" id="913325.N799_13055"/>
<evidence type="ECO:0000256" key="1">
    <source>
        <dbReference type="ARBA" id="ARBA00023125"/>
    </source>
</evidence>
<evidence type="ECO:0000313" key="4">
    <source>
        <dbReference type="Proteomes" id="UP000029989"/>
    </source>
</evidence>
<dbReference type="AlphaFoldDB" id="A0A0A0F395"/>
<gene>
    <name evidence="3" type="ORF">N799_13055</name>
</gene>
<accession>A0A0A0F395</accession>